<name>A0A9W7BD73_9STRA</name>
<accession>A0A9W7BD73</accession>
<comment type="caution">
    <text evidence="3">The sequence shown here is derived from an EMBL/GenBank/DDBJ whole genome shotgun (WGS) entry which is preliminary data.</text>
</comment>
<gene>
    <name evidence="3" type="ORF">TL16_g09973</name>
</gene>
<proteinExistence type="predicted"/>
<feature type="region of interest" description="Disordered" evidence="2">
    <location>
        <begin position="575"/>
        <end position="602"/>
    </location>
</feature>
<dbReference type="AlphaFoldDB" id="A0A9W7BD73"/>
<reference evidence="4" key="1">
    <citation type="journal article" date="2023" name="Commun. Biol.">
        <title>Genome analysis of Parmales, the sister group of diatoms, reveals the evolutionary specialization of diatoms from phago-mixotrophs to photoautotrophs.</title>
        <authorList>
            <person name="Ban H."/>
            <person name="Sato S."/>
            <person name="Yoshikawa S."/>
            <person name="Yamada K."/>
            <person name="Nakamura Y."/>
            <person name="Ichinomiya M."/>
            <person name="Sato N."/>
            <person name="Blanc-Mathieu R."/>
            <person name="Endo H."/>
            <person name="Kuwata A."/>
            <person name="Ogata H."/>
        </authorList>
    </citation>
    <scope>NUCLEOTIDE SEQUENCE [LARGE SCALE GENOMIC DNA]</scope>
</reference>
<protein>
    <submittedName>
        <fullName evidence="3">Uncharacterized protein</fullName>
    </submittedName>
</protein>
<feature type="coiled-coil region" evidence="1">
    <location>
        <begin position="377"/>
        <end position="441"/>
    </location>
</feature>
<dbReference type="EMBL" id="BLQM01000346">
    <property type="protein sequence ID" value="GMH84608.1"/>
    <property type="molecule type" value="Genomic_DNA"/>
</dbReference>
<evidence type="ECO:0000313" key="3">
    <source>
        <dbReference type="EMBL" id="GMH84608.1"/>
    </source>
</evidence>
<feature type="region of interest" description="Disordered" evidence="2">
    <location>
        <begin position="1"/>
        <end position="42"/>
    </location>
</feature>
<evidence type="ECO:0000313" key="4">
    <source>
        <dbReference type="Proteomes" id="UP001162640"/>
    </source>
</evidence>
<feature type="coiled-coil region" evidence="1">
    <location>
        <begin position="291"/>
        <end position="325"/>
    </location>
</feature>
<dbReference type="PANTHER" id="PTHR38019">
    <property type="entry name" value="KDA ANTIGEN P200, PUTATIVE-RELATED"/>
    <property type="match status" value="1"/>
</dbReference>
<organism evidence="3 4">
    <name type="scientific">Triparma laevis f. inornata</name>
    <dbReference type="NCBI Taxonomy" id="1714386"/>
    <lineage>
        <taxon>Eukaryota</taxon>
        <taxon>Sar</taxon>
        <taxon>Stramenopiles</taxon>
        <taxon>Ochrophyta</taxon>
        <taxon>Bolidophyceae</taxon>
        <taxon>Parmales</taxon>
        <taxon>Triparmaceae</taxon>
        <taxon>Triparma</taxon>
    </lineage>
</organism>
<feature type="compositionally biased region" description="Polar residues" evidence="2">
    <location>
        <begin position="28"/>
        <end position="42"/>
    </location>
</feature>
<sequence>MQQKALQPTPNLPYSSTFLSHPRPLAYTSPTMPDSLPETSGLTKKLPINLDNFLPSLDSTGGGSPSKQKALHLDSPRSLTVVNRLGYSPRELMPIHPKKLWVKGRDNKVTHKLKWENWEQKRNAKIEECREEYEVCKEFTKYASIRDYALQPIKKHWEPDNGDPTGQKAALAKSKALDPDTIKAQTGGGTKGSTAIKMMAEAAANKASQMMEQEFQKMEAIKRRQKREIDRVIENEGNMAKLQAKILNSELIEIEKKKVTDRLAAENRKKAINAKQNQDLLEKRELDEEILNRNRTAAKEMEVERRLAEQERKDEIKRRKEAREKEIYAAELMRVRQAKTQKIFSDLEEQAEQSRIRIAERNARIVASAEEAKRIKSIEIKANRDKAELRIERAKKMEKDKQIKKKTDFDKRVADHIIMKAEKVEERKDFVAAQAKALSDKHARQKNAYKDSMKRYDDFKWKTVKHAEDRDGYYEEIQKVVRLKHLKQSTENGLRQKEVWDNVKRINKIHDSIQQQRQSAAEADDERTDSIVQAKRDLVEERKAIAHDANMRKYRVNECMERMRIANKFTNLEKQLDEAMNPKKTKKRAGGEGGDDMMSLGE</sequence>
<evidence type="ECO:0000256" key="1">
    <source>
        <dbReference type="SAM" id="Coils"/>
    </source>
</evidence>
<evidence type="ECO:0000256" key="2">
    <source>
        <dbReference type="SAM" id="MobiDB-lite"/>
    </source>
</evidence>
<dbReference type="Proteomes" id="UP001162640">
    <property type="component" value="Unassembled WGS sequence"/>
</dbReference>
<keyword evidence="1" id="KW-0175">Coiled coil</keyword>
<feature type="compositionally biased region" description="Polar residues" evidence="2">
    <location>
        <begin position="1"/>
        <end position="19"/>
    </location>
</feature>
<feature type="coiled-coil region" evidence="1">
    <location>
        <begin position="204"/>
        <end position="235"/>
    </location>
</feature>
<dbReference type="PANTHER" id="PTHR38019:SF1">
    <property type="entry name" value="N-ACETYLTRANSFERASE DOMAIN-CONTAINING PROTEIN"/>
    <property type="match status" value="1"/>
</dbReference>